<reference evidence="6 7" key="1">
    <citation type="journal article" date="2016" name="Mol. Biol. Evol.">
        <title>Comparative Genomics of Early-Diverging Mushroom-Forming Fungi Provides Insights into the Origins of Lignocellulose Decay Capabilities.</title>
        <authorList>
            <person name="Nagy L.G."/>
            <person name="Riley R."/>
            <person name="Tritt A."/>
            <person name="Adam C."/>
            <person name="Daum C."/>
            <person name="Floudas D."/>
            <person name="Sun H."/>
            <person name="Yadav J.S."/>
            <person name="Pangilinan J."/>
            <person name="Larsson K.H."/>
            <person name="Matsuura K."/>
            <person name="Barry K."/>
            <person name="Labutti K."/>
            <person name="Kuo R."/>
            <person name="Ohm R.A."/>
            <person name="Bhattacharya S.S."/>
            <person name="Shirouzu T."/>
            <person name="Yoshinaga Y."/>
            <person name="Martin F.M."/>
            <person name="Grigoriev I.V."/>
            <person name="Hibbett D.S."/>
        </authorList>
    </citation>
    <scope>NUCLEOTIDE SEQUENCE [LARGE SCALE GENOMIC DNA]</scope>
    <source>
        <strain evidence="6 7">HHB14362 ss-1</strain>
    </source>
</reference>
<feature type="short sequence motif" description="GXGXXG" evidence="4">
    <location>
        <begin position="16"/>
        <end position="21"/>
    </location>
</feature>
<sequence>MAPQRPSHQRILSLDGGGFLGLSSLIILETIMDEASRRAGQVVRPSEVFDLISYRSLLFSIFGESEESFWDRLLSSSPFNEEAYQEALRDLVGRHASGGLPRMRADTSIHSKTLIALTVDSPEENGRVVHVRSYSPPPGASISTFPGHEWSIQEVARATVAQPAFMRPLVLRNENSTFSYRDAGLCGFNNPTQLALREASRIWSRDQIGLLNSSSVDSMDHWHPSDLLKSIKIQHRPKQIV</sequence>
<evidence type="ECO:0000256" key="3">
    <source>
        <dbReference type="ARBA" id="ARBA00023098"/>
    </source>
</evidence>
<feature type="active site" description="Nucleophile" evidence="4">
    <location>
        <position position="53"/>
    </location>
</feature>
<dbReference type="InterPro" id="IPR002641">
    <property type="entry name" value="PNPLA_dom"/>
</dbReference>
<keyword evidence="1 4" id="KW-0378">Hydrolase</keyword>
<accession>A0A165QFX3</accession>
<dbReference type="SUPFAM" id="SSF52151">
    <property type="entry name" value="FabD/lysophospholipase-like"/>
    <property type="match status" value="1"/>
</dbReference>
<evidence type="ECO:0000313" key="6">
    <source>
        <dbReference type="EMBL" id="KZT22379.1"/>
    </source>
</evidence>
<keyword evidence="3 4" id="KW-0443">Lipid metabolism</keyword>
<dbReference type="AlphaFoldDB" id="A0A165QFX3"/>
<dbReference type="Proteomes" id="UP000076761">
    <property type="component" value="Unassembled WGS sequence"/>
</dbReference>
<dbReference type="GO" id="GO:0016020">
    <property type="term" value="C:membrane"/>
    <property type="evidence" value="ECO:0007669"/>
    <property type="project" value="TreeGrafter"/>
</dbReference>
<evidence type="ECO:0000256" key="4">
    <source>
        <dbReference type="PROSITE-ProRule" id="PRU01161"/>
    </source>
</evidence>
<evidence type="ECO:0000256" key="2">
    <source>
        <dbReference type="ARBA" id="ARBA00022963"/>
    </source>
</evidence>
<feature type="active site" description="Proton acceptor" evidence="4">
    <location>
        <position position="182"/>
    </location>
</feature>
<dbReference type="InParanoid" id="A0A165QFX3"/>
<name>A0A165QFX3_9AGAM</name>
<keyword evidence="2 4" id="KW-0442">Lipid degradation</keyword>
<dbReference type="OrthoDB" id="630895at2759"/>
<dbReference type="Gene3D" id="3.40.1090.10">
    <property type="entry name" value="Cytosolic phospholipase A2 catalytic domain"/>
    <property type="match status" value="1"/>
</dbReference>
<dbReference type="GO" id="GO:0047499">
    <property type="term" value="F:calcium-independent phospholipase A2 activity"/>
    <property type="evidence" value="ECO:0007669"/>
    <property type="project" value="TreeGrafter"/>
</dbReference>
<dbReference type="EMBL" id="KV425596">
    <property type="protein sequence ID" value="KZT22379.1"/>
    <property type="molecule type" value="Genomic_DNA"/>
</dbReference>
<feature type="domain" description="PNPLA" evidence="5">
    <location>
        <begin position="12"/>
        <end position="196"/>
    </location>
</feature>
<evidence type="ECO:0000313" key="7">
    <source>
        <dbReference type="Proteomes" id="UP000076761"/>
    </source>
</evidence>
<dbReference type="PANTHER" id="PTHR24185:SF1">
    <property type="entry name" value="CALCIUM-INDEPENDENT PHOSPHOLIPASE A2-GAMMA"/>
    <property type="match status" value="1"/>
</dbReference>
<protein>
    <submittedName>
        <fullName evidence="6">FabD/lysophospholipase-like protein</fullName>
    </submittedName>
</protein>
<dbReference type="GO" id="GO:0046486">
    <property type="term" value="P:glycerolipid metabolic process"/>
    <property type="evidence" value="ECO:0007669"/>
    <property type="project" value="UniProtKB-ARBA"/>
</dbReference>
<dbReference type="PROSITE" id="PS51635">
    <property type="entry name" value="PNPLA"/>
    <property type="match status" value="1"/>
</dbReference>
<evidence type="ECO:0000259" key="5">
    <source>
        <dbReference type="PROSITE" id="PS51635"/>
    </source>
</evidence>
<dbReference type="GO" id="GO:0016042">
    <property type="term" value="P:lipid catabolic process"/>
    <property type="evidence" value="ECO:0007669"/>
    <property type="project" value="UniProtKB-UniRule"/>
</dbReference>
<dbReference type="STRING" id="1314782.A0A165QFX3"/>
<proteinExistence type="predicted"/>
<dbReference type="GO" id="GO:0019369">
    <property type="term" value="P:arachidonate metabolic process"/>
    <property type="evidence" value="ECO:0007669"/>
    <property type="project" value="TreeGrafter"/>
</dbReference>
<dbReference type="InterPro" id="IPR016035">
    <property type="entry name" value="Acyl_Trfase/lysoPLipase"/>
</dbReference>
<organism evidence="6 7">
    <name type="scientific">Neolentinus lepideus HHB14362 ss-1</name>
    <dbReference type="NCBI Taxonomy" id="1314782"/>
    <lineage>
        <taxon>Eukaryota</taxon>
        <taxon>Fungi</taxon>
        <taxon>Dikarya</taxon>
        <taxon>Basidiomycota</taxon>
        <taxon>Agaricomycotina</taxon>
        <taxon>Agaricomycetes</taxon>
        <taxon>Gloeophyllales</taxon>
        <taxon>Gloeophyllaceae</taxon>
        <taxon>Neolentinus</taxon>
    </lineage>
</organism>
<evidence type="ECO:0000256" key="1">
    <source>
        <dbReference type="ARBA" id="ARBA00022801"/>
    </source>
</evidence>
<keyword evidence="7" id="KW-1185">Reference proteome</keyword>
<gene>
    <name evidence="6" type="ORF">NEOLEDRAFT_657616</name>
</gene>
<comment type="caution">
    <text evidence="4">Lacks conserved residue(s) required for the propagation of feature annotation.</text>
</comment>
<dbReference type="PANTHER" id="PTHR24185">
    <property type="entry name" value="CALCIUM-INDEPENDENT PHOSPHOLIPASE A2-GAMMA"/>
    <property type="match status" value="1"/>
</dbReference>